<comment type="caution">
    <text evidence="1">The sequence shown here is derived from an EMBL/GenBank/DDBJ whole genome shotgun (WGS) entry which is preliminary data.</text>
</comment>
<gene>
    <name evidence="1" type="ORF">O7A60_19100</name>
</gene>
<dbReference type="InterPro" id="IPR045720">
    <property type="entry name" value="DUF6074"/>
</dbReference>
<name>A0ABU8L0D7_9HYPH</name>
<evidence type="ECO:0000313" key="1">
    <source>
        <dbReference type="EMBL" id="MEI9410861.1"/>
    </source>
</evidence>
<dbReference type="Pfam" id="PF19551">
    <property type="entry name" value="DUF6074"/>
    <property type="match status" value="1"/>
</dbReference>
<organism evidence="1 2">
    <name type="scientific">Mesorhizobium salmacidum</name>
    <dbReference type="NCBI Taxonomy" id="3015171"/>
    <lineage>
        <taxon>Bacteria</taxon>
        <taxon>Pseudomonadati</taxon>
        <taxon>Pseudomonadota</taxon>
        <taxon>Alphaproteobacteria</taxon>
        <taxon>Hyphomicrobiales</taxon>
        <taxon>Phyllobacteriaceae</taxon>
        <taxon>Mesorhizobium</taxon>
    </lineage>
</organism>
<proteinExistence type="predicted"/>
<dbReference type="EMBL" id="JAPYKS010000013">
    <property type="protein sequence ID" value="MEI9410861.1"/>
    <property type="molecule type" value="Genomic_DNA"/>
</dbReference>
<dbReference type="Proteomes" id="UP001387293">
    <property type="component" value="Unassembled WGS sequence"/>
</dbReference>
<keyword evidence="2" id="KW-1185">Reference proteome</keyword>
<protein>
    <submittedName>
        <fullName evidence="1">DUF6074 family protein</fullName>
    </submittedName>
</protein>
<sequence>MKRTDADLHTQSLPRIRLCTYGVPATADVIPLPIDREILFIRQTARIVERRQGERAERFWKTECNRLYARLQVQGLADAEIRVEINRFAVAVSDEMRRPRRQMMLAEPTLGAAQSFGGQVTDALIR</sequence>
<evidence type="ECO:0000313" key="2">
    <source>
        <dbReference type="Proteomes" id="UP001387293"/>
    </source>
</evidence>
<dbReference type="RefSeq" id="WP_337107552.1">
    <property type="nucleotide sequence ID" value="NZ_JAPYKS010000013.1"/>
</dbReference>
<reference evidence="1 2" key="1">
    <citation type="submission" date="2022-12" db="EMBL/GenBank/DDBJ databases">
        <authorList>
            <person name="Muema E."/>
        </authorList>
    </citation>
    <scope>NUCLEOTIDE SEQUENCE [LARGE SCALE GENOMIC DNA]</scope>
    <source>
        <strain evidence="2">1326</strain>
    </source>
</reference>
<accession>A0ABU8L0D7</accession>